<name>A0A448YGD4_BRENA</name>
<evidence type="ECO:0000256" key="8">
    <source>
        <dbReference type="ARBA" id="ARBA00031295"/>
    </source>
</evidence>
<feature type="domain" description="EF-hand" evidence="10">
    <location>
        <begin position="83"/>
        <end position="113"/>
    </location>
</feature>
<dbReference type="FunCoup" id="A0A448YGD4">
    <property type="interactions" value="845"/>
</dbReference>
<comment type="subunit">
    <text evidence="6">Composed of a catalytic subunit (A) and a regulatory subunit (B).</text>
</comment>
<dbReference type="SMART" id="SM00054">
    <property type="entry name" value="EFh"/>
    <property type="match status" value="4"/>
</dbReference>
<dbReference type="InterPro" id="IPR002048">
    <property type="entry name" value="EF_hand_dom"/>
</dbReference>
<sequence length="201" mass="22351">MTDNLGKARLSLRLLTRTKNLITDTMGNVPSSLLDDLSEGTNFGSDEIDRLAKRFMKLDKDNSGAIDKDEFLSIPGIGQNPLAKRVIDIFDENKGGDIDFKEFVTGLSAFSSSGSVEDKLRFLFKVYDIDSDGYISNGELFLVLRMMVANSLTDVKLQQLVDRTIMESDDDGDGRLSFEEFKKIIESTTDVTNKLSLGDKI</sequence>
<evidence type="ECO:0000256" key="5">
    <source>
        <dbReference type="ARBA" id="ARBA00023774"/>
    </source>
</evidence>
<evidence type="ECO:0000313" key="11">
    <source>
        <dbReference type="EMBL" id="VEU19971.1"/>
    </source>
</evidence>
<dbReference type="PANTHER" id="PTHR45942">
    <property type="entry name" value="PROTEIN PHOSPATASE 3 REGULATORY SUBUNIT B ALPHA ISOFORM TYPE 1"/>
    <property type="match status" value="1"/>
</dbReference>
<keyword evidence="12" id="KW-1185">Reference proteome</keyword>
<feature type="domain" description="EF-hand" evidence="10">
    <location>
        <begin position="115"/>
        <end position="150"/>
    </location>
</feature>
<keyword evidence="2" id="KW-0677">Repeat</keyword>
<evidence type="ECO:0000256" key="9">
    <source>
        <dbReference type="ARBA" id="ARBA00032848"/>
    </source>
</evidence>
<gene>
    <name evidence="11" type="ORF">BRENAR_LOCUS706</name>
</gene>
<evidence type="ECO:0000256" key="6">
    <source>
        <dbReference type="ARBA" id="ARBA00023792"/>
    </source>
</evidence>
<dbReference type="Pfam" id="PF13499">
    <property type="entry name" value="EF-hand_7"/>
    <property type="match status" value="2"/>
</dbReference>
<dbReference type="PROSITE" id="PS50222">
    <property type="entry name" value="EF_HAND_2"/>
    <property type="match status" value="4"/>
</dbReference>
<dbReference type="CDD" id="cd00051">
    <property type="entry name" value="EFh"/>
    <property type="match status" value="1"/>
</dbReference>
<organism evidence="11 12">
    <name type="scientific">Brettanomyces naardenensis</name>
    <name type="common">Yeast</name>
    <dbReference type="NCBI Taxonomy" id="13370"/>
    <lineage>
        <taxon>Eukaryota</taxon>
        <taxon>Fungi</taxon>
        <taxon>Dikarya</taxon>
        <taxon>Ascomycota</taxon>
        <taxon>Saccharomycotina</taxon>
        <taxon>Pichiomycetes</taxon>
        <taxon>Pichiales</taxon>
        <taxon>Pichiaceae</taxon>
        <taxon>Brettanomyces</taxon>
    </lineage>
</organism>
<evidence type="ECO:0000256" key="4">
    <source>
        <dbReference type="ARBA" id="ARBA00023754"/>
    </source>
</evidence>
<protein>
    <recommendedName>
        <fullName evidence="7">Calcineurin subunit B</fullName>
    </recommendedName>
    <alternativeName>
        <fullName evidence="8">Calcineurin regulatory subunit</fullName>
    </alternativeName>
    <alternativeName>
        <fullName evidence="9">Protein phosphatase 2B regulatory subunit</fullName>
    </alternativeName>
</protein>
<dbReference type="OrthoDB" id="191686at2759"/>
<evidence type="ECO:0000256" key="7">
    <source>
        <dbReference type="ARBA" id="ARBA00023832"/>
    </source>
</evidence>
<feature type="domain" description="EF-hand" evidence="10">
    <location>
        <begin position="46"/>
        <end position="81"/>
    </location>
</feature>
<dbReference type="FunFam" id="1.10.238.10:FF:000001">
    <property type="entry name" value="Calmodulin 1"/>
    <property type="match status" value="1"/>
</dbReference>
<feature type="domain" description="EF-hand" evidence="10">
    <location>
        <begin position="156"/>
        <end position="191"/>
    </location>
</feature>
<evidence type="ECO:0000259" key="10">
    <source>
        <dbReference type="PROSITE" id="PS50222"/>
    </source>
</evidence>
<dbReference type="SUPFAM" id="SSF47473">
    <property type="entry name" value="EF-hand"/>
    <property type="match status" value="1"/>
</dbReference>
<dbReference type="EMBL" id="CAACVR010000001">
    <property type="protein sequence ID" value="VEU19971.1"/>
    <property type="molecule type" value="Genomic_DNA"/>
</dbReference>
<keyword evidence="3" id="KW-0106">Calcium</keyword>
<evidence type="ECO:0000256" key="1">
    <source>
        <dbReference type="ARBA" id="ARBA00022723"/>
    </source>
</evidence>
<comment type="function">
    <text evidence="4">Regulatory subunit of calcineurin, a calcium-dependent, calmodulin stimulated protein phosphatase. Confers calcium sensitivity.</text>
</comment>
<evidence type="ECO:0000256" key="2">
    <source>
        <dbReference type="ARBA" id="ARBA00022737"/>
    </source>
</evidence>
<evidence type="ECO:0000313" key="12">
    <source>
        <dbReference type="Proteomes" id="UP000290900"/>
    </source>
</evidence>
<dbReference type="InterPro" id="IPR018247">
    <property type="entry name" value="EF_Hand_1_Ca_BS"/>
</dbReference>
<dbReference type="InterPro" id="IPR011992">
    <property type="entry name" value="EF-hand-dom_pair"/>
</dbReference>
<evidence type="ECO:0000256" key="3">
    <source>
        <dbReference type="ARBA" id="ARBA00022837"/>
    </source>
</evidence>
<proteinExistence type="inferred from homology"/>
<accession>A0A448YGD4</accession>
<dbReference type="STRING" id="13370.A0A448YGD4"/>
<dbReference type="GO" id="GO:0005509">
    <property type="term" value="F:calcium ion binding"/>
    <property type="evidence" value="ECO:0007669"/>
    <property type="project" value="InterPro"/>
</dbReference>
<comment type="similarity">
    <text evidence="5">Belongs to the calcineurin regulatory subunit family.</text>
</comment>
<keyword evidence="1" id="KW-0479">Metal-binding</keyword>
<reference evidence="11 12" key="1">
    <citation type="submission" date="2018-12" db="EMBL/GenBank/DDBJ databases">
        <authorList>
            <person name="Tiukova I."/>
            <person name="Dainat J."/>
        </authorList>
    </citation>
    <scope>NUCLEOTIDE SEQUENCE [LARGE SCALE GENOMIC DNA]</scope>
</reference>
<dbReference type="Proteomes" id="UP000290900">
    <property type="component" value="Unassembled WGS sequence"/>
</dbReference>
<dbReference type="AlphaFoldDB" id="A0A448YGD4"/>
<dbReference type="Gene3D" id="1.10.238.10">
    <property type="entry name" value="EF-hand"/>
    <property type="match status" value="1"/>
</dbReference>
<dbReference type="PRINTS" id="PR00450">
    <property type="entry name" value="RECOVERIN"/>
</dbReference>
<dbReference type="InParanoid" id="A0A448YGD4"/>
<dbReference type="PROSITE" id="PS00018">
    <property type="entry name" value="EF_HAND_1"/>
    <property type="match status" value="4"/>
</dbReference>